<dbReference type="NCBIfam" id="TIGR01930">
    <property type="entry name" value="AcCoA-C-Actrans"/>
    <property type="match status" value="1"/>
</dbReference>
<feature type="domain" description="Thiolase N-terminal" evidence="6">
    <location>
        <begin position="5"/>
        <end position="271"/>
    </location>
</feature>
<evidence type="ECO:0000313" key="9">
    <source>
        <dbReference type="Proteomes" id="UP000267128"/>
    </source>
</evidence>
<keyword evidence="3 5" id="KW-0012">Acyltransferase</keyword>
<dbReference type="AlphaFoldDB" id="A0A3N0CH24"/>
<dbReference type="PROSITE" id="PS00737">
    <property type="entry name" value="THIOLASE_2"/>
    <property type="match status" value="1"/>
</dbReference>
<dbReference type="PANTHER" id="PTHR43365:SF1">
    <property type="entry name" value="ACETYL-COA C-ACYLTRANSFERASE"/>
    <property type="match status" value="1"/>
</dbReference>
<name>A0A3N0CH24_9ACTN</name>
<accession>A0A3N0CH24</accession>
<sequence length="404" mass="42381">MAEAFIYDAVRTPRGRGKTDGSLHEVKPVSLVVGLLDAVQRRNPDLDASAIEDIVLGVGMPVGQQGSDLAKTAALAAKLPHVVPGVQLNRFCGSGLEAVSQAAARVRSGWEDLIIAGGVESMSRVSMADDAGPYATDPQTQFAFGFIPQGVGADLLATLEGFSRDDVDAFAAESQARAAKARANGWFDRSLEPVRDASGLTILDHDEFIREGTTVETLSKLKPSFAMAGDQGGFNAVALEKYSWVPRIEHVHHAGNSSGIVDGAALVVIGNEAVGERYGLRPRARILASAVVGDEPTIMLTGPGPACRKALAKAGLGVEDVDLLEINEAFAAVALRTMRDLDDFPHDRTNVNGGSIAMGHPIGATGAMLVGTVVDELERRDKRIGLVTLCVAGGMGVATVIERL</sequence>
<dbReference type="InterPro" id="IPR020617">
    <property type="entry name" value="Thiolase_C"/>
</dbReference>
<dbReference type="EMBL" id="RJSE01000007">
    <property type="protein sequence ID" value="RNL62757.1"/>
    <property type="molecule type" value="Genomic_DNA"/>
</dbReference>
<evidence type="ECO:0000256" key="3">
    <source>
        <dbReference type="ARBA" id="ARBA00023315"/>
    </source>
</evidence>
<dbReference type="NCBIfam" id="NF006090">
    <property type="entry name" value="PRK08242.1"/>
    <property type="match status" value="1"/>
</dbReference>
<dbReference type="RefSeq" id="WP_123228051.1">
    <property type="nucleotide sequence ID" value="NZ_RJSE01000007.1"/>
</dbReference>
<comment type="caution">
    <text evidence="8">The sequence shown here is derived from an EMBL/GenBank/DDBJ whole genome shotgun (WGS) entry which is preliminary data.</text>
</comment>
<dbReference type="EC" id="2.3.1.9" evidence="8"/>
<feature type="active site" description="Proton acceptor" evidence="4">
    <location>
        <position position="390"/>
    </location>
</feature>
<evidence type="ECO:0000256" key="1">
    <source>
        <dbReference type="ARBA" id="ARBA00010982"/>
    </source>
</evidence>
<dbReference type="GO" id="GO:0003985">
    <property type="term" value="F:acetyl-CoA C-acetyltransferase activity"/>
    <property type="evidence" value="ECO:0007669"/>
    <property type="project" value="UniProtKB-EC"/>
</dbReference>
<feature type="active site" description="Acyl-thioester intermediate" evidence="4">
    <location>
        <position position="92"/>
    </location>
</feature>
<proteinExistence type="inferred from homology"/>
<gene>
    <name evidence="8" type="ORF">EFK50_13500</name>
</gene>
<dbReference type="InterPro" id="IPR016039">
    <property type="entry name" value="Thiolase-like"/>
</dbReference>
<feature type="domain" description="Thiolase C-terminal" evidence="7">
    <location>
        <begin position="281"/>
        <end position="403"/>
    </location>
</feature>
<evidence type="ECO:0000256" key="4">
    <source>
        <dbReference type="PIRSR" id="PIRSR000429-1"/>
    </source>
</evidence>
<evidence type="ECO:0000256" key="5">
    <source>
        <dbReference type="RuleBase" id="RU003557"/>
    </source>
</evidence>
<dbReference type="InterPro" id="IPR020615">
    <property type="entry name" value="Thiolase_acyl_enz_int_AS"/>
</dbReference>
<dbReference type="PROSITE" id="PS00098">
    <property type="entry name" value="THIOLASE_1"/>
    <property type="match status" value="1"/>
</dbReference>
<evidence type="ECO:0000313" key="8">
    <source>
        <dbReference type="EMBL" id="RNL62757.1"/>
    </source>
</evidence>
<dbReference type="InterPro" id="IPR020616">
    <property type="entry name" value="Thiolase_N"/>
</dbReference>
<keyword evidence="2 5" id="KW-0808">Transferase</keyword>
<dbReference type="PANTHER" id="PTHR43365">
    <property type="entry name" value="BLR7806 PROTEIN"/>
    <property type="match status" value="1"/>
</dbReference>
<dbReference type="InterPro" id="IPR002155">
    <property type="entry name" value="Thiolase"/>
</dbReference>
<dbReference type="Pfam" id="PF00108">
    <property type="entry name" value="Thiolase_N"/>
    <property type="match status" value="1"/>
</dbReference>
<dbReference type="InterPro" id="IPR020610">
    <property type="entry name" value="Thiolase_AS"/>
</dbReference>
<feature type="active site" description="Proton acceptor" evidence="4">
    <location>
        <position position="360"/>
    </location>
</feature>
<dbReference type="SUPFAM" id="SSF53901">
    <property type="entry name" value="Thiolase-like"/>
    <property type="match status" value="2"/>
</dbReference>
<evidence type="ECO:0000259" key="7">
    <source>
        <dbReference type="Pfam" id="PF02803"/>
    </source>
</evidence>
<evidence type="ECO:0000259" key="6">
    <source>
        <dbReference type="Pfam" id="PF00108"/>
    </source>
</evidence>
<dbReference type="Pfam" id="PF02803">
    <property type="entry name" value="Thiolase_C"/>
    <property type="match status" value="1"/>
</dbReference>
<dbReference type="Gene3D" id="3.40.47.10">
    <property type="match status" value="2"/>
</dbReference>
<evidence type="ECO:0000256" key="2">
    <source>
        <dbReference type="ARBA" id="ARBA00022679"/>
    </source>
</evidence>
<organism evidence="8 9">
    <name type="scientific">Nocardioides marmoriginsengisoli</name>
    <dbReference type="NCBI Taxonomy" id="661483"/>
    <lineage>
        <taxon>Bacteria</taxon>
        <taxon>Bacillati</taxon>
        <taxon>Actinomycetota</taxon>
        <taxon>Actinomycetes</taxon>
        <taxon>Propionibacteriales</taxon>
        <taxon>Nocardioidaceae</taxon>
        <taxon>Nocardioides</taxon>
    </lineage>
</organism>
<dbReference type="CDD" id="cd00751">
    <property type="entry name" value="thiolase"/>
    <property type="match status" value="1"/>
</dbReference>
<comment type="similarity">
    <text evidence="1 5">Belongs to the thiolase-like superfamily. Thiolase family.</text>
</comment>
<keyword evidence="9" id="KW-1185">Reference proteome</keyword>
<protein>
    <submittedName>
        <fullName evidence="8">Acetyl-CoA C-acetyltransferase</fullName>
        <ecNumber evidence="8">2.3.1.9</ecNumber>
    </submittedName>
</protein>
<reference evidence="8 9" key="1">
    <citation type="submission" date="2018-11" db="EMBL/GenBank/DDBJ databases">
        <authorList>
            <person name="Li F."/>
        </authorList>
    </citation>
    <scope>NUCLEOTIDE SEQUENCE [LARGE SCALE GENOMIC DNA]</scope>
    <source>
        <strain evidence="8 9">Gsoil 097</strain>
    </source>
</reference>
<dbReference type="PROSITE" id="PS00099">
    <property type="entry name" value="THIOLASE_3"/>
    <property type="match status" value="1"/>
</dbReference>
<dbReference type="InterPro" id="IPR020613">
    <property type="entry name" value="Thiolase_CS"/>
</dbReference>
<dbReference type="PIRSF" id="PIRSF000429">
    <property type="entry name" value="Ac-CoA_Ac_transf"/>
    <property type="match status" value="1"/>
</dbReference>
<dbReference type="OrthoDB" id="4440515at2"/>
<dbReference type="Proteomes" id="UP000267128">
    <property type="component" value="Unassembled WGS sequence"/>
</dbReference>